<proteinExistence type="predicted"/>
<reference evidence="2 3" key="1">
    <citation type="submission" date="2024-06" db="EMBL/GenBank/DDBJ databases">
        <title>Draft genome sequence of Geodermatophilus badlandi, a novel member of the Geodermatophilaceae isolated from badland sedimentary rocks in the Red desert, Wyoming, USA.</title>
        <authorList>
            <person name="Ben Tekaya S."/>
            <person name="Nouioui I."/>
            <person name="Flores G.M."/>
            <person name="Shaal M.N."/>
            <person name="Bredoire F."/>
            <person name="Basile F."/>
            <person name="Van Diepen L."/>
            <person name="Ward N.L."/>
        </authorList>
    </citation>
    <scope>NUCLEOTIDE SEQUENCE [LARGE SCALE GENOMIC DNA]</scope>
    <source>
        <strain evidence="2 3">WL48A</strain>
    </source>
</reference>
<gene>
    <name evidence="2" type="ORF">ABQ292_26150</name>
</gene>
<evidence type="ECO:0000313" key="3">
    <source>
        <dbReference type="Proteomes" id="UP001560045"/>
    </source>
</evidence>
<comment type="caution">
    <text evidence="2">The sequence shown here is derived from an EMBL/GenBank/DDBJ whole genome shotgun (WGS) entry which is preliminary data.</text>
</comment>
<dbReference type="EMBL" id="JBFNXQ010000180">
    <property type="protein sequence ID" value="MEX5721835.1"/>
    <property type="molecule type" value="Genomic_DNA"/>
</dbReference>
<dbReference type="RefSeq" id="WP_369210624.1">
    <property type="nucleotide sequence ID" value="NZ_JBFNXQ010000180.1"/>
</dbReference>
<protein>
    <submittedName>
        <fullName evidence="2">Uncharacterized protein</fullName>
    </submittedName>
</protein>
<feature type="compositionally biased region" description="Basic and acidic residues" evidence="1">
    <location>
        <begin position="107"/>
        <end position="124"/>
    </location>
</feature>
<accession>A0ABV3XQ21</accession>
<keyword evidence="3" id="KW-1185">Reference proteome</keyword>
<evidence type="ECO:0000313" key="2">
    <source>
        <dbReference type="EMBL" id="MEX5721835.1"/>
    </source>
</evidence>
<organism evidence="2 3">
    <name type="scientific">Geodermatophilus maliterrae</name>
    <dbReference type="NCBI Taxonomy" id="3162531"/>
    <lineage>
        <taxon>Bacteria</taxon>
        <taxon>Bacillati</taxon>
        <taxon>Actinomycetota</taxon>
        <taxon>Actinomycetes</taxon>
        <taxon>Geodermatophilales</taxon>
        <taxon>Geodermatophilaceae</taxon>
        <taxon>Geodermatophilus</taxon>
    </lineage>
</organism>
<sequence length="124" mass="12674">LRGRPGAVLLDDAGTLADSAVLTAMTSADLGDLDVAVLAAGTAGELSGAFRGPLADLRRSRNGLLLCPGPGDADLLGIRLPRTPVPVRPGSGWLVTAGTARRVQVARHREPSRSGDTDRGEEAA</sequence>
<feature type="region of interest" description="Disordered" evidence="1">
    <location>
        <begin position="103"/>
        <end position="124"/>
    </location>
</feature>
<dbReference type="Proteomes" id="UP001560045">
    <property type="component" value="Unassembled WGS sequence"/>
</dbReference>
<evidence type="ECO:0000256" key="1">
    <source>
        <dbReference type="SAM" id="MobiDB-lite"/>
    </source>
</evidence>
<name>A0ABV3XQ21_9ACTN</name>
<feature type="non-terminal residue" evidence="2">
    <location>
        <position position="1"/>
    </location>
</feature>